<feature type="compositionally biased region" description="Basic and acidic residues" evidence="1">
    <location>
        <begin position="198"/>
        <end position="214"/>
    </location>
</feature>
<dbReference type="RefSeq" id="WP_345519798.1">
    <property type="nucleotide sequence ID" value="NZ_BAAAXD010000055.1"/>
</dbReference>
<organism evidence="2 3">
    <name type="scientific">Streptomyces yanii</name>
    <dbReference type="NCBI Taxonomy" id="78510"/>
    <lineage>
        <taxon>Bacteria</taxon>
        <taxon>Bacillati</taxon>
        <taxon>Actinomycetota</taxon>
        <taxon>Actinomycetes</taxon>
        <taxon>Kitasatosporales</taxon>
        <taxon>Streptomycetaceae</taxon>
        <taxon>Streptomyces</taxon>
    </lineage>
</organism>
<accession>A0ABV5RIK8</accession>
<evidence type="ECO:0000256" key="1">
    <source>
        <dbReference type="SAM" id="MobiDB-lite"/>
    </source>
</evidence>
<sequence>MGTERTWAYRVEEPHGSAGWRPLGGHSQRWRGKITTDTPRQGAEYAAALVVTDLVTEWKVNGICEQHVRVIVWAGEEGTDPDDAVFTVEIQPRVDTELPITAGSVSSMDSSPWDPDRWIKGFPGEPPYALPSSRPWRPVRDRGGRPKNAHPKGGPSCSSSTRQPGLAGDGVGALVLSLVVPSGGDHGCGDPETGSDLQPDKRQDKTSDKPDDKPPTAQRAPRWAVSGPSEAAPVAGNGQ</sequence>
<proteinExistence type="predicted"/>
<evidence type="ECO:0000313" key="3">
    <source>
        <dbReference type="Proteomes" id="UP001589710"/>
    </source>
</evidence>
<dbReference type="Proteomes" id="UP001589710">
    <property type="component" value="Unassembled WGS sequence"/>
</dbReference>
<evidence type="ECO:0000313" key="2">
    <source>
        <dbReference type="EMBL" id="MFB9577695.1"/>
    </source>
</evidence>
<gene>
    <name evidence="2" type="ORF">ACFFTL_36815</name>
</gene>
<protein>
    <submittedName>
        <fullName evidence="2">Uncharacterized protein</fullName>
    </submittedName>
</protein>
<keyword evidence="3" id="KW-1185">Reference proteome</keyword>
<comment type="caution">
    <text evidence="2">The sequence shown here is derived from an EMBL/GenBank/DDBJ whole genome shotgun (WGS) entry which is preliminary data.</text>
</comment>
<dbReference type="EMBL" id="JBHMCG010000151">
    <property type="protein sequence ID" value="MFB9577695.1"/>
    <property type="molecule type" value="Genomic_DNA"/>
</dbReference>
<feature type="region of interest" description="Disordered" evidence="1">
    <location>
        <begin position="102"/>
        <end position="239"/>
    </location>
</feature>
<feature type="compositionally biased region" description="Low complexity" evidence="1">
    <location>
        <begin position="172"/>
        <end position="183"/>
    </location>
</feature>
<reference evidence="2 3" key="1">
    <citation type="submission" date="2024-09" db="EMBL/GenBank/DDBJ databases">
        <authorList>
            <person name="Sun Q."/>
            <person name="Mori K."/>
        </authorList>
    </citation>
    <scope>NUCLEOTIDE SEQUENCE [LARGE SCALE GENOMIC DNA]</scope>
    <source>
        <strain evidence="2 3">JCM 3331</strain>
    </source>
</reference>
<name>A0ABV5RIK8_9ACTN</name>